<proteinExistence type="predicted"/>
<dbReference type="SUPFAM" id="SSF68906">
    <property type="entry name" value="SAP domain"/>
    <property type="match status" value="1"/>
</dbReference>
<dbReference type="SMART" id="SM00513">
    <property type="entry name" value="SAP"/>
    <property type="match status" value="1"/>
</dbReference>
<evidence type="ECO:0000313" key="3">
    <source>
        <dbReference type="EnsemblMetazoa" id="CJA04401.1"/>
    </source>
</evidence>
<dbReference type="EnsemblMetazoa" id="CJA04401.1">
    <property type="protein sequence ID" value="CJA04401.1"/>
    <property type="gene ID" value="WBGene00123606"/>
</dbReference>
<protein>
    <submittedName>
        <fullName evidence="3">SAP domain-containing protein</fullName>
    </submittedName>
</protein>
<dbReference type="InterPro" id="IPR003034">
    <property type="entry name" value="SAP_dom"/>
</dbReference>
<reference evidence="4" key="1">
    <citation type="submission" date="2010-08" db="EMBL/GenBank/DDBJ databases">
        <authorList>
            <consortium name="Caenorhabditis japonica Sequencing Consortium"/>
            <person name="Wilson R.K."/>
        </authorList>
    </citation>
    <scope>NUCLEOTIDE SEQUENCE [LARGE SCALE GENOMIC DNA]</scope>
    <source>
        <strain evidence="4">DF5081</strain>
    </source>
</reference>
<sequence length="197" mass="21486">MADEITVSGRPIGSLKVPELREELENRGLSTKGVKAVLLERLKEALSEQGKEPEVDEQNPIVAGYLARQEAALAEARKRTESETSGTDQSIQSPTKSSPTKRQTPRRGQKAAPVEVEPEPEPEDVVKDSAESSGNSNAPEEASEQKEEPVPEPVEEPEKPEKPAEVEDVAMEEPEEPAKEPVVVQKSEEEPAPHKAE</sequence>
<dbReference type="AlphaFoldDB" id="A0A8R1DK67"/>
<dbReference type="Pfam" id="PF02037">
    <property type="entry name" value="SAP"/>
    <property type="match status" value="1"/>
</dbReference>
<dbReference type="PANTHER" id="PTHR47031">
    <property type="entry name" value="SAP DNA-BINDING DOMAIN-CONTAINING PROTEIN"/>
    <property type="match status" value="1"/>
</dbReference>
<dbReference type="PANTHER" id="PTHR47031:SF3">
    <property type="entry name" value="SAP DOMAIN-CONTAINING PROTEIN"/>
    <property type="match status" value="1"/>
</dbReference>
<accession>A0A8R1DK67</accession>
<keyword evidence="4" id="KW-1185">Reference proteome</keyword>
<dbReference type="Gene3D" id="1.10.720.30">
    <property type="entry name" value="SAP domain"/>
    <property type="match status" value="1"/>
</dbReference>
<evidence type="ECO:0000256" key="1">
    <source>
        <dbReference type="SAM" id="MobiDB-lite"/>
    </source>
</evidence>
<organism evidence="3 4">
    <name type="scientific">Caenorhabditis japonica</name>
    <dbReference type="NCBI Taxonomy" id="281687"/>
    <lineage>
        <taxon>Eukaryota</taxon>
        <taxon>Metazoa</taxon>
        <taxon>Ecdysozoa</taxon>
        <taxon>Nematoda</taxon>
        <taxon>Chromadorea</taxon>
        <taxon>Rhabditida</taxon>
        <taxon>Rhabditina</taxon>
        <taxon>Rhabditomorpha</taxon>
        <taxon>Rhabditoidea</taxon>
        <taxon>Rhabditidae</taxon>
        <taxon>Peloderinae</taxon>
        <taxon>Caenorhabditis</taxon>
    </lineage>
</organism>
<dbReference type="PROSITE" id="PS50800">
    <property type="entry name" value="SAP"/>
    <property type="match status" value="1"/>
</dbReference>
<dbReference type="InterPro" id="IPR036361">
    <property type="entry name" value="SAP_dom_sf"/>
</dbReference>
<reference evidence="3" key="2">
    <citation type="submission" date="2022-06" db="UniProtKB">
        <authorList>
            <consortium name="EnsemblMetazoa"/>
        </authorList>
    </citation>
    <scope>IDENTIFICATION</scope>
    <source>
        <strain evidence="3">DF5081</strain>
    </source>
</reference>
<evidence type="ECO:0000259" key="2">
    <source>
        <dbReference type="PROSITE" id="PS50800"/>
    </source>
</evidence>
<feature type="region of interest" description="Disordered" evidence="1">
    <location>
        <begin position="71"/>
        <end position="197"/>
    </location>
</feature>
<name>A0A8R1DK67_CAEJA</name>
<dbReference type="Proteomes" id="UP000005237">
    <property type="component" value="Unassembled WGS sequence"/>
</dbReference>
<feature type="compositionally biased region" description="Polar residues" evidence="1">
    <location>
        <begin position="83"/>
        <end position="102"/>
    </location>
</feature>
<feature type="compositionally biased region" description="Basic and acidic residues" evidence="1">
    <location>
        <begin position="156"/>
        <end position="165"/>
    </location>
</feature>
<feature type="compositionally biased region" description="Acidic residues" evidence="1">
    <location>
        <begin position="166"/>
        <end position="175"/>
    </location>
</feature>
<feature type="domain" description="SAP" evidence="2">
    <location>
        <begin position="12"/>
        <end position="46"/>
    </location>
</feature>
<evidence type="ECO:0000313" key="4">
    <source>
        <dbReference type="Proteomes" id="UP000005237"/>
    </source>
</evidence>
<feature type="compositionally biased region" description="Basic and acidic residues" evidence="1">
    <location>
        <begin position="186"/>
        <end position="197"/>
    </location>
</feature>